<comment type="caution">
    <text evidence="1">The sequence shown here is derived from an EMBL/GenBank/DDBJ whole genome shotgun (WGS) entry which is preliminary data.</text>
</comment>
<name>A0A101M5L6_PICGL</name>
<dbReference type="AlphaFoldDB" id="A0A101M5L6"/>
<keyword evidence="1" id="KW-0496">Mitochondrion</keyword>
<gene>
    <name evidence="1" type="ORF">ABT39_MTgene1206</name>
</gene>
<dbReference type="EMBL" id="LKAM01000001">
    <property type="protein sequence ID" value="KUM51359.1"/>
    <property type="molecule type" value="Genomic_DNA"/>
</dbReference>
<sequence>MWLVFPSPRTLLSDFFLGHSFLDRYINWAGREIIRNVTQRENYP</sequence>
<evidence type="ECO:0000313" key="1">
    <source>
        <dbReference type="EMBL" id="KUM51359.1"/>
    </source>
</evidence>
<geneLocation type="mitochondrion" evidence="1"/>
<organism evidence="1">
    <name type="scientific">Picea glauca</name>
    <name type="common">White spruce</name>
    <name type="synonym">Pinus glauca</name>
    <dbReference type="NCBI Taxonomy" id="3330"/>
    <lineage>
        <taxon>Eukaryota</taxon>
        <taxon>Viridiplantae</taxon>
        <taxon>Streptophyta</taxon>
        <taxon>Embryophyta</taxon>
        <taxon>Tracheophyta</taxon>
        <taxon>Spermatophyta</taxon>
        <taxon>Pinopsida</taxon>
        <taxon>Pinidae</taxon>
        <taxon>Conifers I</taxon>
        <taxon>Pinales</taxon>
        <taxon>Pinaceae</taxon>
        <taxon>Picea</taxon>
    </lineage>
</organism>
<accession>A0A101M5L6</accession>
<reference evidence="1" key="1">
    <citation type="journal article" date="2015" name="Genome Biol. Evol.">
        <title>Organellar Genomes of White Spruce (Picea glauca): Assembly and Annotation.</title>
        <authorList>
            <person name="Jackman S.D."/>
            <person name="Warren R.L."/>
            <person name="Gibb E.A."/>
            <person name="Vandervalk B.P."/>
            <person name="Mohamadi H."/>
            <person name="Chu J."/>
            <person name="Raymond A."/>
            <person name="Pleasance S."/>
            <person name="Coope R."/>
            <person name="Wildung M.R."/>
            <person name="Ritland C.E."/>
            <person name="Bousquet J."/>
            <person name="Jones S.J."/>
            <person name="Bohlmann J."/>
            <person name="Birol I."/>
        </authorList>
    </citation>
    <scope>NUCLEOTIDE SEQUENCE [LARGE SCALE GENOMIC DNA]</scope>
    <source>
        <tissue evidence="1">Flushing bud</tissue>
    </source>
</reference>
<protein>
    <submittedName>
        <fullName evidence="1">Uncharacterized protein</fullName>
    </submittedName>
</protein>
<proteinExistence type="predicted"/>